<dbReference type="PANTHER" id="PTHR10039:SF14">
    <property type="entry name" value="NACHT DOMAIN-CONTAINING PROTEIN"/>
    <property type="match status" value="1"/>
</dbReference>
<accession>A0A0F0I586</accession>
<dbReference type="InterPro" id="IPR036236">
    <property type="entry name" value="Znf_C2H2_sf"/>
</dbReference>
<dbReference type="InterPro" id="IPR054471">
    <property type="entry name" value="GPIID_WHD"/>
</dbReference>
<evidence type="ECO:0000256" key="2">
    <source>
        <dbReference type="ARBA" id="ARBA00022737"/>
    </source>
</evidence>
<feature type="domain" description="C2H2-type" evidence="6">
    <location>
        <begin position="1307"/>
        <end position="1334"/>
    </location>
</feature>
<dbReference type="InterPro" id="IPR056125">
    <property type="entry name" value="DUF7708"/>
</dbReference>
<reference evidence="7 8" key="1">
    <citation type="submission" date="2015-02" db="EMBL/GenBank/DDBJ databases">
        <title>Draft genome sequence of Aspergillus parasiticus SU-1.</title>
        <authorList>
            <person name="Yu J."/>
            <person name="Fedorova N."/>
            <person name="Yin Y."/>
            <person name="Losada L."/>
            <person name="Zafar N."/>
            <person name="Taujale R."/>
            <person name="Ehrlich K.C."/>
            <person name="Bhatnagar D."/>
            <person name="Cleveland T.E."/>
            <person name="Bennett J.W."/>
            <person name="Nierman W.C."/>
        </authorList>
    </citation>
    <scope>NUCLEOTIDE SEQUENCE [LARGE SCALE GENOMIC DNA]</scope>
    <source>
        <strain evidence="8">ATCC 56775 / NRRL 5862 / SRRC 143 / SU-1</strain>
    </source>
</reference>
<protein>
    <submittedName>
        <fullName evidence="7">Phosphorylase superfamily protein</fullName>
    </submittedName>
</protein>
<dbReference type="Pfam" id="PF01048">
    <property type="entry name" value="PNP_UDP_1"/>
    <property type="match status" value="1"/>
</dbReference>
<dbReference type="InterPro" id="IPR013087">
    <property type="entry name" value="Znf_C2H2_type"/>
</dbReference>
<organism evidence="7 8">
    <name type="scientific">Aspergillus parasiticus (strain ATCC 56775 / NRRL 5862 / SRRC 143 / SU-1)</name>
    <dbReference type="NCBI Taxonomy" id="1403190"/>
    <lineage>
        <taxon>Eukaryota</taxon>
        <taxon>Fungi</taxon>
        <taxon>Dikarya</taxon>
        <taxon>Ascomycota</taxon>
        <taxon>Pezizomycotina</taxon>
        <taxon>Eurotiomycetes</taxon>
        <taxon>Eurotiomycetidae</taxon>
        <taxon>Eurotiales</taxon>
        <taxon>Aspergillaceae</taxon>
        <taxon>Aspergillus</taxon>
        <taxon>Aspergillus subgen. Circumdati</taxon>
    </lineage>
</organism>
<dbReference type="OrthoDB" id="443402at2759"/>
<dbReference type="SUPFAM" id="SSF53167">
    <property type="entry name" value="Purine and uridine phosphorylases"/>
    <property type="match status" value="1"/>
</dbReference>
<gene>
    <name evidence="7" type="ORF">P875_00086685</name>
</gene>
<dbReference type="EMBL" id="JZEE01000660">
    <property type="protein sequence ID" value="KJK61792.1"/>
    <property type="molecule type" value="Genomic_DNA"/>
</dbReference>
<dbReference type="InterPro" id="IPR027417">
    <property type="entry name" value="P-loop_NTPase"/>
</dbReference>
<dbReference type="FunFam" id="3.30.160.60:FF:002343">
    <property type="entry name" value="Zinc finger protein 33A"/>
    <property type="match status" value="1"/>
</dbReference>
<name>A0A0F0I586_ASPPU</name>
<keyword evidence="1" id="KW-0479">Metal-binding</keyword>
<evidence type="ECO:0000256" key="5">
    <source>
        <dbReference type="PROSITE-ProRule" id="PRU00042"/>
    </source>
</evidence>
<dbReference type="Pfam" id="PF22939">
    <property type="entry name" value="WHD_GPIID"/>
    <property type="match status" value="1"/>
</dbReference>
<keyword evidence="4" id="KW-0862">Zinc</keyword>
<evidence type="ECO:0000256" key="4">
    <source>
        <dbReference type="ARBA" id="ARBA00022833"/>
    </source>
</evidence>
<dbReference type="SUPFAM" id="SSF57667">
    <property type="entry name" value="beta-beta-alpha zinc fingers"/>
    <property type="match status" value="1"/>
</dbReference>
<dbReference type="InterPro" id="IPR000845">
    <property type="entry name" value="Nucleoside_phosphorylase_d"/>
</dbReference>
<dbReference type="PROSITE" id="PS50157">
    <property type="entry name" value="ZINC_FINGER_C2H2_2"/>
    <property type="match status" value="3"/>
</dbReference>
<sequence>MDERHRPLRRNDFEVAIICALPLETNAVLCSLDEVWDDGLHRYGRADGDDNAYDFGRSGRNGVVVVTLTGMGKVPASTAASYLRMSFSSIKLVLLVGVCGAVPRTDRTEIVLGDVVISQSIVELDRGRQYPNSYIRKDTILDSHGRPNEKILGLLQRWKTTFHLTDLQLQTTENLKALIQNPRSGARYPGATEDKLFEPNYIHRHHFGCGVCNMSAAPGSVCGAALTAACDELQCDESRLVPRTRLRERGTDREIPTPLIHFGLIGTADTVQKSAAHRDEHAESEGVIAFEMEGAGVWNKFNCLIIKGVCDYADSHKNKNWQNYAAAVAASVAKEILAQYVPHERPSQPGTPNGSSVYSTQHSMISHGRLELQIVPDSLPNDMFHRVTKQFKEGLEKEQLDTFKTTDLRALKKELKKIQDEQGQSHSLRNLRRIERFIQATEQIGAVLEDILGTSEEMCLIWGPVKALLQVAKGNVDLFDTLLAAYEDIGSELPNLGVYRELFKHHVGLQRILARVFALILEFHENALRLYSGRALRTVFRPLWKDFETTLFDRIVHETGSHRIMIEDKTMALYSHPGHYTMDAQEIRDHLESTSNDMRLSKQNHQKAREKMYDVIRCWIAGAAGVSGVEDVADVVGAETESDHNNICRDRSFYPGSGSWILENEKVKKWLSPEPEQSSNSMLWINGRPGTGKTYLASVVIETCLEDPSSVTCYFYCKEKVKSRNSAIAVLRGILLQLARQHRELIPYCYAKIKSSGSLMLSDLSTANGILEVFCERIPRLNVVIDGVDECEEQRKDLIDIFRILVRKNEIYAKGKLRVLFLSRPMNEVKNALPEAEMLALEPEHNRQDIQKYCERRKREFQKFGFDNEYLKDVVQIICTRADGMFLFAKLVMNNLKEQPTREDFRIETTAAILPREIDQAYARIMERLARDLGSKQYEYTELLLGWLVCSKRPLKWTEIQVALSTDIKTWGHGSEVNPDRRLEDDVQELCGSLVQVLKGNRVELVHSTARLFIVQKSNIRISAAECDLALRCLRYLSLDIFRPDISAQRLRENALRGDFGFQDYAVSAWFLHVGTLIEKKHDLLEGIIDSQDRVARISRELEHFVSFYQESFPLYDNNILAQAWIDCEFFQQYPFHNSLVRIWNHICCAQREDLESRNSVSIPLLKETLARNRQLLENLNTEDTVTLSRVYDEYPFRCPKVLCFYFHEGFKNALARDNHVDHHNRPYRCTVGTCEMNGMGFAEKSRLTAHMKRFHPEERDLGETFTPYNRTRSVGARYECPVCNKRLVRKNILEDHQRIHTGEKPFRCSECGKGFARNYDKKRHEKIHEKRRR</sequence>
<dbReference type="PANTHER" id="PTHR10039">
    <property type="entry name" value="AMELOGENIN"/>
    <property type="match status" value="1"/>
</dbReference>
<evidence type="ECO:0000313" key="7">
    <source>
        <dbReference type="EMBL" id="KJK61792.1"/>
    </source>
</evidence>
<feature type="domain" description="C2H2-type" evidence="6">
    <location>
        <begin position="1279"/>
        <end position="1306"/>
    </location>
</feature>
<keyword evidence="3 5" id="KW-0863">Zinc-finger</keyword>
<dbReference type="Gene3D" id="3.40.50.1580">
    <property type="entry name" value="Nucleoside phosphorylase domain"/>
    <property type="match status" value="1"/>
</dbReference>
<dbReference type="Pfam" id="PF24883">
    <property type="entry name" value="NPHP3_N"/>
    <property type="match status" value="1"/>
</dbReference>
<dbReference type="SMART" id="SM00355">
    <property type="entry name" value="ZnF_C2H2"/>
    <property type="match status" value="4"/>
</dbReference>
<dbReference type="Pfam" id="PF24809">
    <property type="entry name" value="DUF7708"/>
    <property type="match status" value="1"/>
</dbReference>
<dbReference type="Proteomes" id="UP000033540">
    <property type="component" value="Unassembled WGS sequence"/>
</dbReference>
<dbReference type="PROSITE" id="PS00028">
    <property type="entry name" value="ZINC_FINGER_C2H2_1"/>
    <property type="match status" value="2"/>
</dbReference>
<proteinExistence type="predicted"/>
<evidence type="ECO:0000259" key="6">
    <source>
        <dbReference type="PROSITE" id="PS50157"/>
    </source>
</evidence>
<comment type="caution">
    <text evidence="7">The sequence shown here is derived from an EMBL/GenBank/DDBJ whole genome shotgun (WGS) entry which is preliminary data.</text>
</comment>
<dbReference type="InterPro" id="IPR056884">
    <property type="entry name" value="NPHP3-like_N"/>
</dbReference>
<keyword evidence="2" id="KW-0677">Repeat</keyword>
<evidence type="ECO:0000256" key="1">
    <source>
        <dbReference type="ARBA" id="ARBA00022723"/>
    </source>
</evidence>
<dbReference type="STRING" id="1403190.A0A0F0I586"/>
<dbReference type="InterPro" id="IPR035994">
    <property type="entry name" value="Nucleoside_phosphorylase_sf"/>
</dbReference>
<dbReference type="GO" id="GO:0009116">
    <property type="term" value="P:nucleoside metabolic process"/>
    <property type="evidence" value="ECO:0007669"/>
    <property type="project" value="InterPro"/>
</dbReference>
<dbReference type="Gene3D" id="3.30.160.60">
    <property type="entry name" value="Classic Zinc Finger"/>
    <property type="match status" value="3"/>
</dbReference>
<evidence type="ECO:0000256" key="3">
    <source>
        <dbReference type="ARBA" id="ARBA00022771"/>
    </source>
</evidence>
<dbReference type="GO" id="GO:0003824">
    <property type="term" value="F:catalytic activity"/>
    <property type="evidence" value="ECO:0007669"/>
    <property type="project" value="InterPro"/>
</dbReference>
<dbReference type="GO" id="GO:0008270">
    <property type="term" value="F:zinc ion binding"/>
    <property type="evidence" value="ECO:0007669"/>
    <property type="project" value="UniProtKB-KW"/>
</dbReference>
<feature type="domain" description="C2H2-type" evidence="6">
    <location>
        <begin position="1228"/>
        <end position="1261"/>
    </location>
</feature>
<dbReference type="Gene3D" id="3.40.50.300">
    <property type="entry name" value="P-loop containing nucleotide triphosphate hydrolases"/>
    <property type="match status" value="1"/>
</dbReference>
<evidence type="ECO:0000313" key="8">
    <source>
        <dbReference type="Proteomes" id="UP000033540"/>
    </source>
</evidence>
<dbReference type="SUPFAM" id="SSF52540">
    <property type="entry name" value="P-loop containing nucleoside triphosphate hydrolases"/>
    <property type="match status" value="1"/>
</dbReference>